<feature type="domain" description="F-box" evidence="1">
    <location>
        <begin position="17"/>
        <end position="56"/>
    </location>
</feature>
<sequence>MMEYCKDVLSYLDSDTSIKILMSLDDLADLVRATCVSRSWRDIVIANGLCKQLCLRMFPQLSRVAFVVELNQNGAKEHAEVGSSYSMEWLSLLREHRVFAYLGRALMSSVAMNCIAKTVGASSTDNFPQESIDNTLEPRDHINGRYYYWSSNGQSNPNVPETLTYELVSPICVITEINIQPFQADFQIGSPIYSAKSVRFKMGHPKASLDATDDEMFVWTYTSPEFPMSKVFNISGLSTGFPLHNFCLIDFLMPDMKNEMWHFHEIDSWSTFFNVNIENRLQKFKLPEPVLCIGGFLQIELLGRIQRQEMDGLLYICVSHVQVLGGSLSPPFNVDILQPSGMFVLKRDQLADHQPVVTSGNESQEISAEQREVRDFQHIVTILSGQALGIVEDEWDEEEFDVDDFDPEYAL</sequence>
<dbReference type="SUPFAM" id="SSF81383">
    <property type="entry name" value="F-box domain"/>
    <property type="match status" value="1"/>
</dbReference>
<dbReference type="PANTHER" id="PTHR39741:SF14">
    <property type="entry name" value="F-BOX DOMAIN-CONTAINING PROTEIN"/>
    <property type="match status" value="1"/>
</dbReference>
<dbReference type="InterPro" id="IPR036047">
    <property type="entry name" value="F-box-like_dom_sf"/>
</dbReference>
<name>C0JJJ3_SOYBN</name>
<reference evidence="2" key="1">
    <citation type="journal article" date="2009" name="Plant Physiol.">
        <title>Identification and analyses of candidate genes for rpp4-mediated resistance to Asian soybean rust in soybean.</title>
        <authorList>
            <person name="Meyer J.D."/>
            <person name="Silva D.C."/>
            <person name="Yang C."/>
            <person name="Pedley K.F."/>
            <person name="Zhang C."/>
            <person name="van de Mortel M."/>
            <person name="Hill J.H."/>
            <person name="Shoemaker R.C."/>
            <person name="Abdelnoor R.V."/>
            <person name="Whitham S.A."/>
            <person name="Graham M.A."/>
        </authorList>
    </citation>
    <scope>NUCLEOTIDE SEQUENCE</scope>
</reference>
<dbReference type="PANTHER" id="PTHR39741">
    <property type="entry name" value="F-BOX DOMAIN CONTAINING PROTEIN, EXPRESSED"/>
    <property type="match status" value="1"/>
</dbReference>
<proteinExistence type="predicted"/>
<protein>
    <submittedName>
        <fullName evidence="2">Cyclin-like F-box</fullName>
    </submittedName>
</protein>
<dbReference type="Pfam" id="PF12937">
    <property type="entry name" value="F-box-like"/>
    <property type="match status" value="1"/>
</dbReference>
<accession>C0JJJ3</accession>
<dbReference type="Gene3D" id="1.20.1280.50">
    <property type="match status" value="1"/>
</dbReference>
<evidence type="ECO:0000259" key="1">
    <source>
        <dbReference type="Pfam" id="PF12937"/>
    </source>
</evidence>
<dbReference type="AlphaFoldDB" id="C0JJJ3"/>
<dbReference type="InterPro" id="IPR055336">
    <property type="entry name" value="At4g00755-like"/>
</dbReference>
<organism evidence="2">
    <name type="scientific">Glycine max</name>
    <name type="common">Soybean</name>
    <name type="synonym">Glycine hispida</name>
    <dbReference type="NCBI Taxonomy" id="3847"/>
    <lineage>
        <taxon>Eukaryota</taxon>
        <taxon>Viridiplantae</taxon>
        <taxon>Streptophyta</taxon>
        <taxon>Embryophyta</taxon>
        <taxon>Tracheophyta</taxon>
        <taxon>Spermatophyta</taxon>
        <taxon>Magnoliopsida</taxon>
        <taxon>eudicotyledons</taxon>
        <taxon>Gunneridae</taxon>
        <taxon>Pentapetalae</taxon>
        <taxon>rosids</taxon>
        <taxon>fabids</taxon>
        <taxon>Fabales</taxon>
        <taxon>Fabaceae</taxon>
        <taxon>Papilionoideae</taxon>
        <taxon>50 kb inversion clade</taxon>
        <taxon>NPAAA clade</taxon>
        <taxon>indigoferoid/millettioid clade</taxon>
        <taxon>Phaseoleae</taxon>
        <taxon>Glycine</taxon>
        <taxon>Glycine subgen. Soja</taxon>
    </lineage>
</organism>
<dbReference type="ExpressionAtlas" id="C0JJJ3">
    <property type="expression patterns" value="baseline and differential"/>
</dbReference>
<dbReference type="EMBL" id="FJ225395">
    <property type="protein sequence ID" value="ACN78984.1"/>
    <property type="molecule type" value="Genomic_DNA"/>
</dbReference>
<dbReference type="InterPro" id="IPR001810">
    <property type="entry name" value="F-box_dom"/>
</dbReference>
<evidence type="ECO:0000313" key="2">
    <source>
        <dbReference type="EMBL" id="ACN78984.1"/>
    </source>
</evidence>